<dbReference type="SUPFAM" id="SSF48452">
    <property type="entry name" value="TPR-like"/>
    <property type="match status" value="1"/>
</dbReference>
<dbReference type="Pfam" id="PF04575">
    <property type="entry name" value="SlipAM"/>
    <property type="match status" value="1"/>
</dbReference>
<sequence length="451" mass="48876">MPSAQQAEPSLGVKSVAFAALLCLYLAPPAFGQAALDPMQDAFAAMMANPGQPDLALRYAQLAAAQGDARAAIAALERVLRINPSLDNIRLELASLHLAAGSPDLAAAYAREALSSPNIPPDVAQRARLLMARAERGAARSTLDVRLNAGLRYDSNANEATALRSVPVFVPVLQDVAAVPTAVRGRSDWSLVLGASAEHRYDLGLQRNGSWDTNAALYEQRFARIPRGYDLSIATLDTGPRFDVADGDSARLTLRPFVTASWIGYGGETYTWLYGGGLTAQLALARNWSVELTWLGRFGNYENSNFRPRAREITGAEQIMTAGLFYALSSQTRMSAAVSYTDADAREPWWARSGLGAALAVSSVLPISTSLEVGTSARLGVRRLRFDAPDPFIDPTQSRRDTRWEAGASLQLPVAPSVMLTLDYEWYEQNSNYGFYEYGNHAVMLGVRVLL</sequence>
<protein>
    <submittedName>
        <fullName evidence="2">DUF560 domain-containing protein</fullName>
    </submittedName>
</protein>
<dbReference type="Gene3D" id="1.25.40.10">
    <property type="entry name" value="Tetratricopeptide repeat domain"/>
    <property type="match status" value="1"/>
</dbReference>
<proteinExistence type="predicted"/>
<dbReference type="EMBL" id="SNVJ01000034">
    <property type="protein sequence ID" value="MXP65982.1"/>
    <property type="molecule type" value="Genomic_DNA"/>
</dbReference>
<evidence type="ECO:0000313" key="3">
    <source>
        <dbReference type="Proteomes" id="UP000460715"/>
    </source>
</evidence>
<evidence type="ECO:0000259" key="1">
    <source>
        <dbReference type="Pfam" id="PF04575"/>
    </source>
</evidence>
<dbReference type="Proteomes" id="UP000460715">
    <property type="component" value="Unassembled WGS sequence"/>
</dbReference>
<keyword evidence="3" id="KW-1185">Reference proteome</keyword>
<accession>A0A845BLF6</accession>
<dbReference type="AlphaFoldDB" id="A0A845BLF6"/>
<dbReference type="InterPro" id="IPR011990">
    <property type="entry name" value="TPR-like_helical_dom_sf"/>
</dbReference>
<evidence type="ECO:0000313" key="2">
    <source>
        <dbReference type="EMBL" id="MXP65982.1"/>
    </source>
</evidence>
<reference evidence="2 3" key="1">
    <citation type="submission" date="2019-03" db="EMBL/GenBank/DDBJ databases">
        <title>Roseomonas sp. a novel Roseomonas species isolated from Sea whip Gorgonian.</title>
        <authorList>
            <person name="Li F."/>
            <person name="Pan X."/>
            <person name="Huang S."/>
            <person name="Li Z."/>
            <person name="Meng B."/>
        </authorList>
    </citation>
    <scope>NUCLEOTIDE SEQUENCE [LARGE SCALE GENOMIC DNA]</scope>
    <source>
        <strain evidence="2 3">M0104</strain>
    </source>
</reference>
<name>A0A845BLF6_9PROT</name>
<organism evidence="2 3">
    <name type="scientific">Teichococcus coralli</name>
    <dbReference type="NCBI Taxonomy" id="2545983"/>
    <lineage>
        <taxon>Bacteria</taxon>
        <taxon>Pseudomonadati</taxon>
        <taxon>Pseudomonadota</taxon>
        <taxon>Alphaproteobacteria</taxon>
        <taxon>Acetobacterales</taxon>
        <taxon>Roseomonadaceae</taxon>
        <taxon>Roseomonas</taxon>
    </lineage>
</organism>
<gene>
    <name evidence="2" type="ORF">E0493_21785</name>
</gene>
<feature type="domain" description="Surface lipoprotein assembly modifier C-terminal" evidence="1">
    <location>
        <begin position="229"/>
        <end position="445"/>
    </location>
</feature>
<comment type="caution">
    <text evidence="2">The sequence shown here is derived from an EMBL/GenBank/DDBJ whole genome shotgun (WGS) entry which is preliminary data.</text>
</comment>
<dbReference type="InterPro" id="IPR007655">
    <property type="entry name" value="Slam_C"/>
</dbReference>